<reference evidence="3 4" key="1">
    <citation type="journal article" date="2011" name="Stand. Genomic Sci.">
        <title>Complete genome sequence of the gliding freshwater bacterium Fluviicola taffensis type strain (RW262).</title>
        <authorList>
            <person name="Woyke T."/>
            <person name="Chertkov O."/>
            <person name="Lapidus A."/>
            <person name="Nolan M."/>
            <person name="Lucas S."/>
            <person name="Del Rio T.G."/>
            <person name="Tice H."/>
            <person name="Cheng J.F."/>
            <person name="Tapia R."/>
            <person name="Han C."/>
            <person name="Goodwin L."/>
            <person name="Pitluck S."/>
            <person name="Liolios K."/>
            <person name="Pagani I."/>
            <person name="Ivanova N."/>
            <person name="Huntemann M."/>
            <person name="Mavromatis K."/>
            <person name="Mikhailova N."/>
            <person name="Pati A."/>
            <person name="Chen A."/>
            <person name="Palaniappan K."/>
            <person name="Land M."/>
            <person name="Hauser L."/>
            <person name="Brambilla E.M."/>
            <person name="Rohde M."/>
            <person name="Mwirichia R."/>
            <person name="Sikorski J."/>
            <person name="Tindall B.J."/>
            <person name="Goker M."/>
            <person name="Bristow J."/>
            <person name="Eisen J.A."/>
            <person name="Markowitz V."/>
            <person name="Hugenholtz P."/>
            <person name="Klenk H.P."/>
            <person name="Kyrpides N.C."/>
        </authorList>
    </citation>
    <scope>NUCLEOTIDE SEQUENCE [LARGE SCALE GENOMIC DNA]</scope>
    <source>
        <strain evidence="4">DSM 16823 / RW262 / RW262</strain>
    </source>
</reference>
<name>F2IIF8_FLUTR</name>
<accession>F2IIF8</accession>
<evidence type="ECO:0000313" key="3">
    <source>
        <dbReference type="EMBL" id="AEA44884.1"/>
    </source>
</evidence>
<proteinExistence type="predicted"/>
<protein>
    <recommendedName>
        <fullName evidence="5">VWFA domain-containing protein</fullName>
    </recommendedName>
</protein>
<evidence type="ECO:0000256" key="1">
    <source>
        <dbReference type="SAM" id="Coils"/>
    </source>
</evidence>
<organism evidence="3 4">
    <name type="scientific">Fluviicola taffensis (strain DSM 16823 / NCIMB 13979 / RW262)</name>
    <dbReference type="NCBI Taxonomy" id="755732"/>
    <lineage>
        <taxon>Bacteria</taxon>
        <taxon>Pseudomonadati</taxon>
        <taxon>Bacteroidota</taxon>
        <taxon>Flavobacteriia</taxon>
        <taxon>Flavobacteriales</taxon>
        <taxon>Crocinitomicaceae</taxon>
        <taxon>Fluviicola</taxon>
    </lineage>
</organism>
<dbReference type="AlphaFoldDB" id="F2IIF8"/>
<gene>
    <name evidence="3" type="ordered locus">Fluta_2905</name>
</gene>
<dbReference type="KEGG" id="fte:Fluta_2905"/>
<feature type="coiled-coil region" evidence="1">
    <location>
        <begin position="234"/>
        <end position="261"/>
    </location>
</feature>
<keyword evidence="4" id="KW-1185">Reference proteome</keyword>
<evidence type="ECO:0000313" key="4">
    <source>
        <dbReference type="Proteomes" id="UP000007463"/>
    </source>
</evidence>
<dbReference type="OrthoDB" id="976903at2"/>
<dbReference type="eggNOG" id="COG3064">
    <property type="taxonomic scope" value="Bacteria"/>
</dbReference>
<reference evidence="4" key="2">
    <citation type="submission" date="2011-02" db="EMBL/GenBank/DDBJ databases">
        <title>The complete genome of Fluviicola taffensis DSM 16823.</title>
        <authorList>
            <consortium name="US DOE Joint Genome Institute (JGI-PGF)"/>
            <person name="Lucas S."/>
            <person name="Copeland A."/>
            <person name="Lapidus A."/>
            <person name="Bruce D."/>
            <person name="Goodwin L."/>
            <person name="Pitluck S."/>
            <person name="Kyrpides N."/>
            <person name="Mavromatis K."/>
            <person name="Ivanova N."/>
            <person name="Mikhailova N."/>
            <person name="Pagani I."/>
            <person name="Chertkov O."/>
            <person name="Detter J.C."/>
            <person name="Han C."/>
            <person name="Tapia R."/>
            <person name="Land M."/>
            <person name="Hauser L."/>
            <person name="Markowitz V."/>
            <person name="Cheng J.-F."/>
            <person name="Hugenholtz P."/>
            <person name="Woyke T."/>
            <person name="Wu D."/>
            <person name="Tindall B."/>
            <person name="Pomrenke H.G."/>
            <person name="Brambilla E."/>
            <person name="Klenk H.-P."/>
            <person name="Eisen J.A."/>
        </authorList>
    </citation>
    <scope>NUCLEOTIDE SEQUENCE [LARGE SCALE GENOMIC DNA]</scope>
    <source>
        <strain evidence="4">DSM 16823 / RW262 / RW262</strain>
    </source>
</reference>
<feature type="chain" id="PRO_5003283744" description="VWFA domain-containing protein" evidence="2">
    <location>
        <begin position="20"/>
        <end position="498"/>
    </location>
</feature>
<dbReference type="Proteomes" id="UP000007463">
    <property type="component" value="Chromosome"/>
</dbReference>
<dbReference type="HOGENOM" id="CLU_544941_0_0_10"/>
<keyword evidence="2" id="KW-0732">Signal</keyword>
<keyword evidence="1" id="KW-0175">Coiled coil</keyword>
<sequence length="498" mass="56269" precursor="true">MKTKNAFLFILFSSFLAFGQDCTAKLTYTLANIKGGFYANQTVSLTAKDGSKTFIQKSDANGMVTFDVPCETLFDLKITNYTHPEEAISGKAGSQSRQVLSYEPNMKEKDALFAMSATEKAALEKTLSLLPDTTKLPTGMLKTPPHLENYELMSIKLKDLNNGLLINEDFIITGTNRKKSFQGKTSKTGEIQLYIPKGDNYTLNFKYHKAYKKFDSEFKNGTINSRMEITYMGTKEYEKRKKEEEDRIKAEEKRLAEDRLAFEKYCKERRVSLEEGYKLKLKEATNGTSEDDVVTKVLTRNKWSEKLIVCDLTGSMDPYAQQLSVWYQLNFKKEPNLQFVFFNDGDEKDDSEKKIGSTGGIYYQKSTGLDSLIYLMSFVRSRGNGGDCPENNLEALIKGVKKAQPYKELVMIVDNNAPVKDISLLNQFTKPVHIILCGSTRGEVLSDYLLIAWKTKGSIHTIEEDISKIATMSEGQTIQIGGYTYKILGGEFVRITKA</sequence>
<evidence type="ECO:0000256" key="2">
    <source>
        <dbReference type="SAM" id="SignalP"/>
    </source>
</evidence>
<dbReference type="RefSeq" id="WP_013687653.1">
    <property type="nucleotide sequence ID" value="NC_015321.1"/>
</dbReference>
<evidence type="ECO:0008006" key="5">
    <source>
        <dbReference type="Google" id="ProtNLM"/>
    </source>
</evidence>
<feature type="signal peptide" evidence="2">
    <location>
        <begin position="1"/>
        <end position="19"/>
    </location>
</feature>
<dbReference type="EMBL" id="CP002542">
    <property type="protein sequence ID" value="AEA44884.1"/>
    <property type="molecule type" value="Genomic_DNA"/>
</dbReference>
<dbReference type="STRING" id="755732.Fluta_2905"/>